<feature type="transmembrane region" description="Helical" evidence="7">
    <location>
        <begin position="322"/>
        <end position="348"/>
    </location>
</feature>
<keyword evidence="4 7" id="KW-0812">Transmembrane</keyword>
<feature type="transmembrane region" description="Helical" evidence="7">
    <location>
        <begin position="213"/>
        <end position="237"/>
    </location>
</feature>
<proteinExistence type="predicted"/>
<dbReference type="EMBL" id="LAZR01001898">
    <property type="protein sequence ID" value="KKN37378.1"/>
    <property type="molecule type" value="Genomic_DNA"/>
</dbReference>
<dbReference type="InterPro" id="IPR035906">
    <property type="entry name" value="MetI-like_sf"/>
</dbReference>
<reference evidence="9" key="1">
    <citation type="journal article" date="2015" name="Nature">
        <title>Complex archaea that bridge the gap between prokaryotes and eukaryotes.</title>
        <authorList>
            <person name="Spang A."/>
            <person name="Saw J.H."/>
            <person name="Jorgensen S.L."/>
            <person name="Zaremba-Niedzwiedzka K."/>
            <person name="Martijn J."/>
            <person name="Lind A.E."/>
            <person name="van Eijk R."/>
            <person name="Schleper C."/>
            <person name="Guy L."/>
            <person name="Ettema T.J."/>
        </authorList>
    </citation>
    <scope>NUCLEOTIDE SEQUENCE</scope>
</reference>
<dbReference type="Pfam" id="PF00528">
    <property type="entry name" value="BPD_transp_1"/>
    <property type="match status" value="1"/>
</dbReference>
<evidence type="ECO:0000259" key="8">
    <source>
        <dbReference type="PROSITE" id="PS50928"/>
    </source>
</evidence>
<feature type="transmembrane region" description="Helical" evidence="7">
    <location>
        <begin position="283"/>
        <end position="302"/>
    </location>
</feature>
<accession>A0A0F9T7A3</accession>
<evidence type="ECO:0000256" key="1">
    <source>
        <dbReference type="ARBA" id="ARBA00004651"/>
    </source>
</evidence>
<evidence type="ECO:0000256" key="7">
    <source>
        <dbReference type="SAM" id="Phobius"/>
    </source>
</evidence>
<evidence type="ECO:0000256" key="6">
    <source>
        <dbReference type="ARBA" id="ARBA00023136"/>
    </source>
</evidence>
<feature type="transmembrane region" description="Helical" evidence="7">
    <location>
        <begin position="99"/>
        <end position="122"/>
    </location>
</feature>
<keyword evidence="5 7" id="KW-1133">Transmembrane helix</keyword>
<comment type="subcellular location">
    <subcellularLocation>
        <location evidence="1">Cell membrane</location>
        <topology evidence="1">Multi-pass membrane protein</topology>
    </subcellularLocation>
</comment>
<sequence length="355" mass="40092">MSRKSQNMIKYIIKRVLLMVPMLIVVLIFTWFLSRMMAVNPYVNRIGLTMDRDVYERELKRLGYYDPWYIQLVTYLRNFFTGQWGDSYIVVPNRSVLEIISIIFPKTIELMIFSIIITPILGVKLGISSAKNRGKPKDTGIRFAAVLGAGFPVFWIATLIQRFVGLSLKTFTLGTINLEVVFGNTPGLPKPVPSGGFSTGFRILDSFFYNDQIFLWDTLLHLILPVTCMIFVSLAGLTRLTRSSMLEALDQDYIRTARAKGVLEKDVVNKHALRNALLPTSNLIIGGTAAALLGSLFIEVTFNYKGFGYYMVQSIFQGDYLLINGLLVFAIIIILTGTLVTDVMYTIIDPRIIYT</sequence>
<evidence type="ECO:0000256" key="2">
    <source>
        <dbReference type="ARBA" id="ARBA00022448"/>
    </source>
</evidence>
<name>A0A0F9T7A3_9ZZZZ</name>
<dbReference type="Gene3D" id="1.10.3720.10">
    <property type="entry name" value="MetI-like"/>
    <property type="match status" value="1"/>
</dbReference>
<organism evidence="9">
    <name type="scientific">marine sediment metagenome</name>
    <dbReference type="NCBI Taxonomy" id="412755"/>
    <lineage>
        <taxon>unclassified sequences</taxon>
        <taxon>metagenomes</taxon>
        <taxon>ecological metagenomes</taxon>
    </lineage>
</organism>
<dbReference type="SUPFAM" id="SSF161098">
    <property type="entry name" value="MetI-like"/>
    <property type="match status" value="1"/>
</dbReference>
<keyword evidence="2" id="KW-0813">Transport</keyword>
<dbReference type="CDD" id="cd06261">
    <property type="entry name" value="TM_PBP2"/>
    <property type="match status" value="1"/>
</dbReference>
<comment type="caution">
    <text evidence="9">The sequence shown here is derived from an EMBL/GenBank/DDBJ whole genome shotgun (WGS) entry which is preliminary data.</text>
</comment>
<evidence type="ECO:0000256" key="5">
    <source>
        <dbReference type="ARBA" id="ARBA00022989"/>
    </source>
</evidence>
<feature type="transmembrane region" description="Helical" evidence="7">
    <location>
        <begin position="12"/>
        <end position="33"/>
    </location>
</feature>
<protein>
    <recommendedName>
        <fullName evidence="8">ABC transmembrane type-1 domain-containing protein</fullName>
    </recommendedName>
</protein>
<evidence type="ECO:0000313" key="9">
    <source>
        <dbReference type="EMBL" id="KKN37378.1"/>
    </source>
</evidence>
<feature type="domain" description="ABC transmembrane type-1" evidence="8">
    <location>
        <begin position="104"/>
        <end position="344"/>
    </location>
</feature>
<dbReference type="GO" id="GO:0055085">
    <property type="term" value="P:transmembrane transport"/>
    <property type="evidence" value="ECO:0007669"/>
    <property type="project" value="InterPro"/>
</dbReference>
<evidence type="ECO:0000256" key="4">
    <source>
        <dbReference type="ARBA" id="ARBA00022692"/>
    </source>
</evidence>
<dbReference type="AlphaFoldDB" id="A0A0F9T7A3"/>
<dbReference type="PROSITE" id="PS50928">
    <property type="entry name" value="ABC_TM1"/>
    <property type="match status" value="1"/>
</dbReference>
<dbReference type="GO" id="GO:0005886">
    <property type="term" value="C:plasma membrane"/>
    <property type="evidence" value="ECO:0007669"/>
    <property type="project" value="UniProtKB-SubCell"/>
</dbReference>
<dbReference type="PANTHER" id="PTHR43163:SF6">
    <property type="entry name" value="DIPEPTIDE TRANSPORT SYSTEM PERMEASE PROTEIN DPPB-RELATED"/>
    <property type="match status" value="1"/>
</dbReference>
<evidence type="ECO:0000256" key="3">
    <source>
        <dbReference type="ARBA" id="ARBA00022475"/>
    </source>
</evidence>
<gene>
    <name evidence="9" type="ORF">LCGC14_0764110</name>
</gene>
<keyword evidence="3" id="KW-1003">Cell membrane</keyword>
<keyword evidence="6 7" id="KW-0472">Membrane</keyword>
<feature type="transmembrane region" description="Helical" evidence="7">
    <location>
        <begin position="143"/>
        <end position="164"/>
    </location>
</feature>
<dbReference type="PANTHER" id="PTHR43163">
    <property type="entry name" value="DIPEPTIDE TRANSPORT SYSTEM PERMEASE PROTEIN DPPB-RELATED"/>
    <property type="match status" value="1"/>
</dbReference>
<dbReference type="InterPro" id="IPR000515">
    <property type="entry name" value="MetI-like"/>
</dbReference>